<dbReference type="Proteomes" id="UP001189624">
    <property type="component" value="Chromosome 4"/>
</dbReference>
<evidence type="ECO:0008006" key="4">
    <source>
        <dbReference type="Google" id="ProtNLM"/>
    </source>
</evidence>
<name>A0AA86VF64_9FABA</name>
<evidence type="ECO:0000256" key="1">
    <source>
        <dbReference type="SAM" id="Coils"/>
    </source>
</evidence>
<sequence length="156" mass="17818">MMKAKGRHPFKGKGKVKENSSVNIKCFGCGEAGHMKTEYPNKKNDEHKGKKQFKKKAYIAWDDSDSNSESSDSEIEANICLMANNNISSDFEVSDSDSSSSEENDHDELQNAYNELFTAFMDMKKEYKVVKKNLRRSEKENESLKLKIACLEEKEN</sequence>
<keyword evidence="3" id="KW-1185">Reference proteome</keyword>
<protein>
    <recommendedName>
        <fullName evidence="4">CCHC-type domain-containing protein</fullName>
    </recommendedName>
</protein>
<dbReference type="EMBL" id="OY731401">
    <property type="protein sequence ID" value="CAJ1947714.1"/>
    <property type="molecule type" value="Genomic_DNA"/>
</dbReference>
<keyword evidence="1" id="KW-0175">Coiled coil</keyword>
<proteinExistence type="predicted"/>
<feature type="non-terminal residue" evidence="2">
    <location>
        <position position="156"/>
    </location>
</feature>
<gene>
    <name evidence="2" type="ORF">AYBTSS11_LOCUS12808</name>
</gene>
<feature type="non-terminal residue" evidence="2">
    <location>
        <position position="1"/>
    </location>
</feature>
<dbReference type="Gramene" id="rna-AYBTSS11_LOCUS12808">
    <property type="protein sequence ID" value="CAJ1947714.1"/>
    <property type="gene ID" value="gene-AYBTSS11_LOCUS12808"/>
</dbReference>
<reference evidence="2" key="1">
    <citation type="submission" date="2023-10" db="EMBL/GenBank/DDBJ databases">
        <authorList>
            <person name="Domelevo Entfellner J.-B."/>
        </authorList>
    </citation>
    <scope>NUCLEOTIDE SEQUENCE</scope>
</reference>
<dbReference type="AlphaFoldDB" id="A0AA86VF64"/>
<dbReference type="Gene3D" id="4.10.60.10">
    <property type="entry name" value="Zinc finger, CCHC-type"/>
    <property type="match status" value="1"/>
</dbReference>
<evidence type="ECO:0000313" key="2">
    <source>
        <dbReference type="EMBL" id="CAJ1947714.1"/>
    </source>
</evidence>
<feature type="coiled-coil region" evidence="1">
    <location>
        <begin position="120"/>
        <end position="154"/>
    </location>
</feature>
<organism evidence="2 3">
    <name type="scientific">Sphenostylis stenocarpa</name>
    <dbReference type="NCBI Taxonomy" id="92480"/>
    <lineage>
        <taxon>Eukaryota</taxon>
        <taxon>Viridiplantae</taxon>
        <taxon>Streptophyta</taxon>
        <taxon>Embryophyta</taxon>
        <taxon>Tracheophyta</taxon>
        <taxon>Spermatophyta</taxon>
        <taxon>Magnoliopsida</taxon>
        <taxon>eudicotyledons</taxon>
        <taxon>Gunneridae</taxon>
        <taxon>Pentapetalae</taxon>
        <taxon>rosids</taxon>
        <taxon>fabids</taxon>
        <taxon>Fabales</taxon>
        <taxon>Fabaceae</taxon>
        <taxon>Papilionoideae</taxon>
        <taxon>50 kb inversion clade</taxon>
        <taxon>NPAAA clade</taxon>
        <taxon>indigoferoid/millettioid clade</taxon>
        <taxon>Phaseoleae</taxon>
        <taxon>Sphenostylis</taxon>
    </lineage>
</organism>
<evidence type="ECO:0000313" key="3">
    <source>
        <dbReference type="Proteomes" id="UP001189624"/>
    </source>
</evidence>
<accession>A0AA86VF64</accession>